<reference evidence="3" key="1">
    <citation type="submission" date="2024-07" db="EMBL/GenBank/DDBJ databases">
        <title>Two chromosome-level genome assemblies of Korean endemic species Abeliophyllum distichum and Forsythia ovata (Oleaceae).</title>
        <authorList>
            <person name="Jang H."/>
        </authorList>
    </citation>
    <scope>NUCLEOTIDE SEQUENCE [LARGE SCALE GENOMIC DNA]</scope>
</reference>
<protein>
    <submittedName>
        <fullName evidence="2">Uncharacterized protein</fullName>
    </submittedName>
</protein>
<dbReference type="AlphaFoldDB" id="A0ABD1TKW3"/>
<evidence type="ECO:0000313" key="3">
    <source>
        <dbReference type="Proteomes" id="UP001604336"/>
    </source>
</evidence>
<feature type="region of interest" description="Disordered" evidence="1">
    <location>
        <begin position="1"/>
        <end position="23"/>
    </location>
</feature>
<organism evidence="2 3">
    <name type="scientific">Abeliophyllum distichum</name>
    <dbReference type="NCBI Taxonomy" id="126358"/>
    <lineage>
        <taxon>Eukaryota</taxon>
        <taxon>Viridiplantae</taxon>
        <taxon>Streptophyta</taxon>
        <taxon>Embryophyta</taxon>
        <taxon>Tracheophyta</taxon>
        <taxon>Spermatophyta</taxon>
        <taxon>Magnoliopsida</taxon>
        <taxon>eudicotyledons</taxon>
        <taxon>Gunneridae</taxon>
        <taxon>Pentapetalae</taxon>
        <taxon>asterids</taxon>
        <taxon>lamiids</taxon>
        <taxon>Lamiales</taxon>
        <taxon>Oleaceae</taxon>
        <taxon>Forsythieae</taxon>
        <taxon>Abeliophyllum</taxon>
    </lineage>
</organism>
<evidence type="ECO:0000256" key="1">
    <source>
        <dbReference type="SAM" id="MobiDB-lite"/>
    </source>
</evidence>
<dbReference type="PANTHER" id="PTHR33240:SF15">
    <property type="entry name" value="GAG-PRO-LIKE PROTEIN"/>
    <property type="match status" value="1"/>
</dbReference>
<evidence type="ECO:0000313" key="2">
    <source>
        <dbReference type="EMBL" id="KAL2513370.1"/>
    </source>
</evidence>
<dbReference type="EMBL" id="JBFOLK010000005">
    <property type="protein sequence ID" value="KAL2513370.1"/>
    <property type="molecule type" value="Genomic_DNA"/>
</dbReference>
<sequence length="187" mass="21234">MNSRRNYAKATREEPVESWQVHGHRSKAPLISFTEEDQGRHTLPTLRCFGSSRHCRKKNRLGRMLVDNGSAVNILFGSAFDQIEVDHEVTAIYEMLFSFTGDSLIPRGRITLAVDFGEPPRHLRKFMEFLIVDTRSAYHGVLRRPTLKDLQVVTSIHHLAMKFPTPGGVAKVRGNQTKARACYMNAL</sequence>
<gene>
    <name evidence="2" type="ORF">Adt_18970</name>
</gene>
<comment type="caution">
    <text evidence="2">The sequence shown here is derived from an EMBL/GenBank/DDBJ whole genome shotgun (WGS) entry which is preliminary data.</text>
</comment>
<name>A0ABD1TKW3_9LAMI</name>
<accession>A0ABD1TKW3</accession>
<dbReference type="PANTHER" id="PTHR33240">
    <property type="entry name" value="OS08G0508500 PROTEIN"/>
    <property type="match status" value="1"/>
</dbReference>
<proteinExistence type="predicted"/>
<keyword evidence="3" id="KW-1185">Reference proteome</keyword>
<dbReference type="Proteomes" id="UP001604336">
    <property type="component" value="Unassembled WGS sequence"/>
</dbReference>